<organism evidence="2 3">
    <name type="scientific">Hermanssonia centrifuga</name>
    <dbReference type="NCBI Taxonomy" id="98765"/>
    <lineage>
        <taxon>Eukaryota</taxon>
        <taxon>Fungi</taxon>
        <taxon>Dikarya</taxon>
        <taxon>Basidiomycota</taxon>
        <taxon>Agaricomycotina</taxon>
        <taxon>Agaricomycetes</taxon>
        <taxon>Polyporales</taxon>
        <taxon>Meruliaceae</taxon>
        <taxon>Hermanssonia</taxon>
    </lineage>
</organism>
<proteinExistence type="predicted"/>
<comment type="caution">
    <text evidence="2">The sequence shown here is derived from an EMBL/GenBank/DDBJ whole genome shotgun (WGS) entry which is preliminary data.</text>
</comment>
<dbReference type="EMBL" id="MLYV02000678">
    <property type="protein sequence ID" value="PSR79925.1"/>
    <property type="molecule type" value="Genomic_DNA"/>
</dbReference>
<dbReference type="AlphaFoldDB" id="A0A2R6NY86"/>
<accession>A0A2R6NY86</accession>
<evidence type="ECO:0000313" key="3">
    <source>
        <dbReference type="Proteomes" id="UP000186601"/>
    </source>
</evidence>
<dbReference type="Proteomes" id="UP000186601">
    <property type="component" value="Unassembled WGS sequence"/>
</dbReference>
<protein>
    <submittedName>
        <fullName evidence="2">Uncharacterized protein</fullName>
    </submittedName>
</protein>
<keyword evidence="3" id="KW-1185">Reference proteome</keyword>
<feature type="region of interest" description="Disordered" evidence="1">
    <location>
        <begin position="1"/>
        <end position="64"/>
    </location>
</feature>
<name>A0A2R6NY86_9APHY</name>
<gene>
    <name evidence="2" type="ORF">PHLCEN_2v6826</name>
</gene>
<sequence>MHKRGYPYAQEDGNNIRQVKRHSSERKDRIGSNGTGEIKQARKDSEDCGEPDGTDRCSSEPADVTKVSTIRKTVISAEGIHGAGTRL</sequence>
<reference evidence="2 3" key="1">
    <citation type="submission" date="2018-02" db="EMBL/GenBank/DDBJ databases">
        <title>Genome sequence of the basidiomycete white-rot fungus Phlebia centrifuga.</title>
        <authorList>
            <person name="Granchi Z."/>
            <person name="Peng M."/>
            <person name="de Vries R.P."/>
            <person name="Hilden K."/>
            <person name="Makela M.R."/>
            <person name="Grigoriev I."/>
            <person name="Riley R."/>
        </authorList>
    </citation>
    <scope>NUCLEOTIDE SEQUENCE [LARGE SCALE GENOMIC DNA]</scope>
    <source>
        <strain evidence="2 3">FBCC195</strain>
    </source>
</reference>
<evidence type="ECO:0000313" key="2">
    <source>
        <dbReference type="EMBL" id="PSR79925.1"/>
    </source>
</evidence>
<evidence type="ECO:0000256" key="1">
    <source>
        <dbReference type="SAM" id="MobiDB-lite"/>
    </source>
</evidence>